<keyword evidence="6" id="KW-1185">Reference proteome</keyword>
<dbReference type="CDD" id="cd00882">
    <property type="entry name" value="Ras_like_GTPase"/>
    <property type="match status" value="1"/>
</dbReference>
<dbReference type="InterPro" id="IPR006703">
    <property type="entry name" value="G_AIG1"/>
</dbReference>
<organism evidence="5 6">
    <name type="scientific">Cherax quadricarinatus</name>
    <name type="common">Australian red claw crayfish</name>
    <dbReference type="NCBI Taxonomy" id="27406"/>
    <lineage>
        <taxon>Eukaryota</taxon>
        <taxon>Metazoa</taxon>
        <taxon>Ecdysozoa</taxon>
        <taxon>Arthropoda</taxon>
        <taxon>Crustacea</taxon>
        <taxon>Multicrustacea</taxon>
        <taxon>Malacostraca</taxon>
        <taxon>Eumalacostraca</taxon>
        <taxon>Eucarida</taxon>
        <taxon>Decapoda</taxon>
        <taxon>Pleocyemata</taxon>
        <taxon>Astacidea</taxon>
        <taxon>Parastacoidea</taxon>
        <taxon>Parastacidae</taxon>
        <taxon>Cherax</taxon>
    </lineage>
</organism>
<dbReference type="InterPro" id="IPR013783">
    <property type="entry name" value="Ig-like_fold"/>
</dbReference>
<dbReference type="Pfam" id="PF24674">
    <property type="entry name" value="MACPF_SNTX"/>
    <property type="match status" value="1"/>
</dbReference>
<name>A0AAW0WG55_CHEQU</name>
<dbReference type="CDD" id="cd00063">
    <property type="entry name" value="FN3"/>
    <property type="match status" value="2"/>
</dbReference>
<evidence type="ECO:0000313" key="5">
    <source>
        <dbReference type="EMBL" id="KAK8725991.1"/>
    </source>
</evidence>
<comment type="caution">
    <text evidence="5">The sequence shown here is derived from an EMBL/GenBank/DDBJ whole genome shotgun (WGS) entry which is preliminary data.</text>
</comment>
<evidence type="ECO:0000259" key="4">
    <source>
        <dbReference type="PROSITE" id="PS50853"/>
    </source>
</evidence>
<dbReference type="InterPro" id="IPR056072">
    <property type="entry name" value="SNTX_MACPF/CDC-like_dom"/>
</dbReference>
<dbReference type="Pfam" id="PF00041">
    <property type="entry name" value="fn3"/>
    <property type="match status" value="1"/>
</dbReference>
<protein>
    <recommendedName>
        <fullName evidence="4">Fibronectin type-III domain-containing protein</fullName>
    </recommendedName>
</protein>
<proteinExistence type="inferred from homology"/>
<dbReference type="InterPro" id="IPR003961">
    <property type="entry name" value="FN3_dom"/>
</dbReference>
<reference evidence="5 6" key="1">
    <citation type="journal article" date="2024" name="BMC Genomics">
        <title>Genome assembly of redclaw crayfish (Cherax quadricarinatus) provides insights into its immune adaptation and hypoxia tolerance.</title>
        <authorList>
            <person name="Liu Z."/>
            <person name="Zheng J."/>
            <person name="Li H."/>
            <person name="Fang K."/>
            <person name="Wang S."/>
            <person name="He J."/>
            <person name="Zhou D."/>
            <person name="Weng S."/>
            <person name="Chi M."/>
            <person name="Gu Z."/>
            <person name="He J."/>
            <person name="Li F."/>
            <person name="Wang M."/>
        </authorList>
    </citation>
    <scope>NUCLEOTIDE SEQUENCE [LARGE SCALE GENOMIC DNA]</scope>
    <source>
        <strain evidence="5">ZL_2023a</strain>
    </source>
</reference>
<reference evidence="5" key="2">
    <citation type="submission" date="2024-01" db="EMBL/GenBank/DDBJ databases">
        <authorList>
            <person name="He J."/>
            <person name="Wang M."/>
            <person name="Zheng J."/>
            <person name="Liu Z."/>
        </authorList>
    </citation>
    <scope>NUCLEOTIDE SEQUENCE</scope>
    <source>
        <strain evidence="5">ZL_2023a</strain>
        <tissue evidence="5">Muscle</tissue>
    </source>
</reference>
<sequence length="1300" mass="147572">MSSSSDKVMCIAALGRPFHLGMLYDCRNEKLIQGITLWDKSKLERKLTQHHETSHFSIITSDSLEAKASALEVNANQKLSFLGGLLSVSGSANYLDNRKTSNHHERVALQYKCTTKSEEMTMEQLGQGNVQYPEVLDHETATHVVTGILYGAQAIFVFERNFASSSNNMEAPEDLHDMVKLIPKLEINSKGDVNISESEKKKVENFTCTFIGDFLLPEHTFSYQDAVKIYKEIPKLLGQGQNAVPVTVTLYPLTLLYSRASVLFREINADLINDTEDVFEHLHELTVRCNDLCNSFAVKQNVDIQNEICKFKSLIAIYKCKLQRQLSVLLPSIKSGSAEESCLADLLKKKEASSFNYHELQAWVQDEEKLVHLLSKYIKIFSEIKFASGDLDSIKMSLDNDYTLCFNILRPNKYDFLAKMEMYNRNEYDPDNDHSTDERNSENTLLTNYEADEISMMKKAILFRNFYASNKERIGTAFIVAVNFSETSDYQAHIQLYRHDCLLNGSYELPSAPGMPLVDSEKSSHDNITIYWTKPKYGASSVHKYEILCQKVRAAEPTGNFMTGSDTLSFTIPNVTVKDTGDLLTKPDIHSFIIPDLEPNCVYQVCVRSWCEAGVGPTSDINPAVTTRPASPPGKPQVWQISSTTVEIQWSKPLYIGSECSIQNYILKKQEKKESEWITIAITKADELVYRAEVTPNTVPKFKVAAYFGDAGYSVESNSSDNILEKTDNGAIKSESSKMVKEKFCAALKPDHIGTPCIYMLQPKLVMSEEEDLIRQYELGTPLHNVQEKVILIVGATGSGKTTLINGLINYIIGVNWRDDFRFKLISEDTDGNQAKSQTKHITSYTIHHQEGFNFPHTLTIVDTPGFGDTSGVMRDRHITNQIHRFFTTKGTEGIDHIDAVGFVVQASLPRLTPTQKYIFDQILSLFGKDIKDNIFLLLTFADGQQPQVLSSIIESGLPYQKLFKFNNSALYANKTEIEGNITTEVDSDDEENNGNFDEMFWQMGERSFKMFLQRMNVVESKSLLLTQDVLNKRGQLQSYITGIHLEIQVGLSTLETLKKEAEIVRIHQVDIDKNKNFTYTVQEEVFVAVPVPRGHYVTNCQQCNRTCHALCSRSQDEMKYKCMVMSEGKCTVCPQNCHWSVHKNFPMKYVPQTVTVTKTATDLREHYEKAKQEKLSAENLIAKIQDEFKAVQLKVLGMTESVRKSLERLQEIALKPNPLSAVEYIDILIESEKSQRQPGWRERVEQLCEVRKEAEYMKKIADQGFDPFEDYIKKIEIEKKANPRSAWATVGQYLSKIFK</sequence>
<evidence type="ECO:0000256" key="2">
    <source>
        <dbReference type="ARBA" id="ARBA00022741"/>
    </source>
</evidence>
<feature type="coiled-coil region" evidence="3">
    <location>
        <begin position="1161"/>
        <end position="1188"/>
    </location>
</feature>
<feature type="domain" description="Fibronectin type-III" evidence="4">
    <location>
        <begin position="632"/>
        <end position="730"/>
    </location>
</feature>
<dbReference type="GO" id="GO:0005525">
    <property type="term" value="F:GTP binding"/>
    <property type="evidence" value="ECO:0007669"/>
    <property type="project" value="InterPro"/>
</dbReference>
<keyword evidence="2" id="KW-0547">Nucleotide-binding</keyword>
<dbReference type="InterPro" id="IPR036116">
    <property type="entry name" value="FN3_sf"/>
</dbReference>
<accession>A0AAW0WG55</accession>
<comment type="similarity">
    <text evidence="1">Belongs to the TRAFAC class TrmE-Era-EngA-EngB-Septin-like GTPase superfamily. AIG1/Toc34/Toc159-like paraseptin GTPase family. IAN subfamily.</text>
</comment>
<dbReference type="Gene3D" id="3.40.50.300">
    <property type="entry name" value="P-loop containing nucleotide triphosphate hydrolases"/>
    <property type="match status" value="1"/>
</dbReference>
<feature type="domain" description="Fibronectin type-III" evidence="4">
    <location>
        <begin position="512"/>
        <end position="630"/>
    </location>
</feature>
<dbReference type="Proteomes" id="UP001445076">
    <property type="component" value="Unassembled WGS sequence"/>
</dbReference>
<dbReference type="InterPro" id="IPR048997">
    <property type="entry name" value="Stonustoxin-like_helical"/>
</dbReference>
<dbReference type="SUPFAM" id="SSF52540">
    <property type="entry name" value="P-loop containing nucleoside triphosphate hydrolases"/>
    <property type="match status" value="1"/>
</dbReference>
<dbReference type="PANTHER" id="PTHR31594:SF14">
    <property type="entry name" value="FIBRONECTIN TYPE-III DOMAIN-CONTAINING PROTEIN"/>
    <property type="match status" value="1"/>
</dbReference>
<dbReference type="InterPro" id="IPR052090">
    <property type="entry name" value="Cytolytic_pore-forming_toxin"/>
</dbReference>
<dbReference type="PANTHER" id="PTHR31594">
    <property type="entry name" value="AIG1-TYPE G DOMAIN-CONTAINING PROTEIN"/>
    <property type="match status" value="1"/>
</dbReference>
<dbReference type="EMBL" id="JARKIK010000081">
    <property type="protein sequence ID" value="KAK8725992.1"/>
    <property type="molecule type" value="Genomic_DNA"/>
</dbReference>
<dbReference type="SMART" id="SM00060">
    <property type="entry name" value="FN3"/>
    <property type="match status" value="2"/>
</dbReference>
<dbReference type="EMBL" id="JARKIK010000081">
    <property type="protein sequence ID" value="KAK8725991.1"/>
    <property type="molecule type" value="Genomic_DNA"/>
</dbReference>
<dbReference type="InterPro" id="IPR027417">
    <property type="entry name" value="P-loop_NTPase"/>
</dbReference>
<evidence type="ECO:0000313" key="6">
    <source>
        <dbReference type="Proteomes" id="UP001445076"/>
    </source>
</evidence>
<dbReference type="Gene3D" id="2.60.40.10">
    <property type="entry name" value="Immunoglobulins"/>
    <property type="match status" value="2"/>
</dbReference>
<dbReference type="Pfam" id="PF04548">
    <property type="entry name" value="AIG1"/>
    <property type="match status" value="1"/>
</dbReference>
<dbReference type="SUPFAM" id="SSF49265">
    <property type="entry name" value="Fibronectin type III"/>
    <property type="match status" value="1"/>
</dbReference>
<dbReference type="PROSITE" id="PS50853">
    <property type="entry name" value="FN3"/>
    <property type="match status" value="2"/>
</dbReference>
<keyword evidence="3" id="KW-0175">Coiled coil</keyword>
<evidence type="ECO:0000256" key="3">
    <source>
        <dbReference type="SAM" id="Coils"/>
    </source>
</evidence>
<dbReference type="Pfam" id="PF21109">
    <property type="entry name" value="Stonustoxin_helical"/>
    <property type="match status" value="1"/>
</dbReference>
<gene>
    <name evidence="5" type="ORF">OTU49_010594</name>
</gene>
<evidence type="ECO:0000256" key="1">
    <source>
        <dbReference type="ARBA" id="ARBA00008535"/>
    </source>
</evidence>